<comment type="caution">
    <text evidence="2">The sequence shown here is derived from an EMBL/GenBank/DDBJ whole genome shotgun (WGS) entry which is preliminary data.</text>
</comment>
<evidence type="ECO:0000313" key="3">
    <source>
        <dbReference type="Proteomes" id="UP000799439"/>
    </source>
</evidence>
<dbReference type="EMBL" id="ML996085">
    <property type="protein sequence ID" value="KAF2153373.1"/>
    <property type="molecule type" value="Genomic_DNA"/>
</dbReference>
<evidence type="ECO:0000256" key="1">
    <source>
        <dbReference type="SAM" id="Coils"/>
    </source>
</evidence>
<gene>
    <name evidence="2" type="ORF">K461DRAFT_139571</name>
</gene>
<name>A0A9P4MHP2_9PEZI</name>
<accession>A0A9P4MHP2</accession>
<evidence type="ECO:0000313" key="2">
    <source>
        <dbReference type="EMBL" id="KAF2153373.1"/>
    </source>
</evidence>
<dbReference type="Proteomes" id="UP000799439">
    <property type="component" value="Unassembled WGS sequence"/>
</dbReference>
<keyword evidence="1" id="KW-0175">Coiled coil</keyword>
<reference evidence="2" key="1">
    <citation type="journal article" date="2020" name="Stud. Mycol.">
        <title>101 Dothideomycetes genomes: a test case for predicting lifestyles and emergence of pathogens.</title>
        <authorList>
            <person name="Haridas S."/>
            <person name="Albert R."/>
            <person name="Binder M."/>
            <person name="Bloem J."/>
            <person name="Labutti K."/>
            <person name="Salamov A."/>
            <person name="Andreopoulos B."/>
            <person name="Baker S."/>
            <person name="Barry K."/>
            <person name="Bills G."/>
            <person name="Bluhm B."/>
            <person name="Cannon C."/>
            <person name="Castanera R."/>
            <person name="Culley D."/>
            <person name="Daum C."/>
            <person name="Ezra D."/>
            <person name="Gonzalez J."/>
            <person name="Henrissat B."/>
            <person name="Kuo A."/>
            <person name="Liang C."/>
            <person name="Lipzen A."/>
            <person name="Lutzoni F."/>
            <person name="Magnuson J."/>
            <person name="Mondo S."/>
            <person name="Nolan M."/>
            <person name="Ohm R."/>
            <person name="Pangilinan J."/>
            <person name="Park H.-J."/>
            <person name="Ramirez L."/>
            <person name="Alfaro M."/>
            <person name="Sun H."/>
            <person name="Tritt A."/>
            <person name="Yoshinaga Y."/>
            <person name="Zwiers L.-H."/>
            <person name="Turgeon B."/>
            <person name="Goodwin S."/>
            <person name="Spatafora J."/>
            <person name="Crous P."/>
            <person name="Grigoriev I."/>
        </authorList>
    </citation>
    <scope>NUCLEOTIDE SEQUENCE</scope>
    <source>
        <strain evidence="2">CBS 260.36</strain>
    </source>
</reference>
<organism evidence="2 3">
    <name type="scientific">Myriangium duriaei CBS 260.36</name>
    <dbReference type="NCBI Taxonomy" id="1168546"/>
    <lineage>
        <taxon>Eukaryota</taxon>
        <taxon>Fungi</taxon>
        <taxon>Dikarya</taxon>
        <taxon>Ascomycota</taxon>
        <taxon>Pezizomycotina</taxon>
        <taxon>Dothideomycetes</taxon>
        <taxon>Dothideomycetidae</taxon>
        <taxon>Myriangiales</taxon>
        <taxon>Myriangiaceae</taxon>
        <taxon>Myriangium</taxon>
    </lineage>
</organism>
<feature type="coiled-coil region" evidence="1">
    <location>
        <begin position="81"/>
        <end position="115"/>
    </location>
</feature>
<proteinExistence type="predicted"/>
<sequence>MDDIIEVGFNKKRKISDSVKVKLETPTTPSIPSMPKVKESPGPYMFPCTNAGRDNYEKAIRSRDTQLTRAGNREKVLAKENEALKQQILMSNDDNAVLKNEIARLQTEVAAHKSAMMEMGKTMEREHERIHLLKLVENCVRTLNDVLKMEV</sequence>
<dbReference type="AlphaFoldDB" id="A0A9P4MHP2"/>
<keyword evidence="3" id="KW-1185">Reference proteome</keyword>
<protein>
    <submittedName>
        <fullName evidence="2">Uncharacterized protein</fullName>
    </submittedName>
</protein>